<dbReference type="Proteomes" id="UP000326678">
    <property type="component" value="Chromosome Gxm1"/>
</dbReference>
<dbReference type="PANTHER" id="PTHR34849">
    <property type="entry name" value="SSL5025 PROTEIN"/>
    <property type="match status" value="1"/>
</dbReference>
<keyword evidence="2" id="KW-1185">Reference proteome</keyword>
<protein>
    <recommendedName>
        <fullName evidence="3">DUF433 domain-containing protein</fullName>
    </recommendedName>
</protein>
<sequence>MEKLDRITLNPNICLGQPTIRGMRITVSVILKMLANSKSVAEVLQAYRELEAEDIQQALKYAAWVVSDQIQIVPTA</sequence>
<proteinExistence type="predicted"/>
<dbReference type="PANTHER" id="PTHR34849:SF3">
    <property type="entry name" value="SSR2962 PROTEIN"/>
    <property type="match status" value="1"/>
</dbReference>
<accession>A0A5P8W0K8</accession>
<evidence type="ECO:0000313" key="2">
    <source>
        <dbReference type="Proteomes" id="UP000326678"/>
    </source>
</evidence>
<dbReference type="KEGG" id="nsh:GXM_03621"/>
<gene>
    <name evidence="1" type="ORF">GXM_03621</name>
</gene>
<dbReference type="RefSeq" id="WP_152589316.1">
    <property type="nucleotide sequence ID" value="NZ_CP045226.1"/>
</dbReference>
<dbReference type="InterPro" id="IPR007367">
    <property type="entry name" value="DUF433"/>
</dbReference>
<dbReference type="EMBL" id="CP045226">
    <property type="protein sequence ID" value="QFS46141.1"/>
    <property type="molecule type" value="Genomic_DNA"/>
</dbReference>
<reference evidence="1 2" key="1">
    <citation type="submission" date="2019-10" db="EMBL/GenBank/DDBJ databases">
        <title>Genomic and transcriptomic insights into the perfect genentic adaptation of a filamentous nitrogen-fixing cyanobacterium to rice fields.</title>
        <authorList>
            <person name="Chen Z."/>
        </authorList>
    </citation>
    <scope>NUCLEOTIDE SEQUENCE [LARGE SCALE GENOMIC DNA]</scope>
    <source>
        <strain evidence="1">CCNUC1</strain>
    </source>
</reference>
<evidence type="ECO:0008006" key="3">
    <source>
        <dbReference type="Google" id="ProtNLM"/>
    </source>
</evidence>
<dbReference type="SUPFAM" id="SSF46689">
    <property type="entry name" value="Homeodomain-like"/>
    <property type="match status" value="1"/>
</dbReference>
<dbReference type="Pfam" id="PF04255">
    <property type="entry name" value="DUF433"/>
    <property type="match status" value="1"/>
</dbReference>
<dbReference type="AlphaFoldDB" id="A0A5P8W0K8"/>
<organism evidence="1 2">
    <name type="scientific">Nostoc sphaeroides CCNUC1</name>
    <dbReference type="NCBI Taxonomy" id="2653204"/>
    <lineage>
        <taxon>Bacteria</taxon>
        <taxon>Bacillati</taxon>
        <taxon>Cyanobacteriota</taxon>
        <taxon>Cyanophyceae</taxon>
        <taxon>Nostocales</taxon>
        <taxon>Nostocaceae</taxon>
        <taxon>Nostoc</taxon>
    </lineage>
</organism>
<evidence type="ECO:0000313" key="1">
    <source>
        <dbReference type="EMBL" id="QFS46141.1"/>
    </source>
</evidence>
<dbReference type="InterPro" id="IPR009057">
    <property type="entry name" value="Homeodomain-like_sf"/>
</dbReference>
<name>A0A5P8W0K8_9NOSO</name>
<dbReference type="Gene3D" id="1.10.10.10">
    <property type="entry name" value="Winged helix-like DNA-binding domain superfamily/Winged helix DNA-binding domain"/>
    <property type="match status" value="1"/>
</dbReference>
<dbReference type="InterPro" id="IPR036388">
    <property type="entry name" value="WH-like_DNA-bd_sf"/>
</dbReference>